<evidence type="ECO:0000256" key="1">
    <source>
        <dbReference type="PROSITE-ProRule" id="PRU00339"/>
    </source>
</evidence>
<evidence type="ECO:0000313" key="3">
    <source>
        <dbReference type="EMBL" id="RWR11126.1"/>
    </source>
</evidence>
<dbReference type="InterPro" id="IPR011990">
    <property type="entry name" value="TPR-like_helical_dom_sf"/>
</dbReference>
<dbReference type="Proteomes" id="UP000273811">
    <property type="component" value="Unassembled WGS sequence"/>
</dbReference>
<dbReference type="AlphaFoldDB" id="A0A443ITT5"/>
<accession>A0A443ITT5</accession>
<dbReference type="EMBL" id="QYTU02000017">
    <property type="protein sequence ID" value="RWR11126.1"/>
    <property type="molecule type" value="Genomic_DNA"/>
</dbReference>
<dbReference type="InterPro" id="IPR019734">
    <property type="entry name" value="TPR_rpt"/>
</dbReference>
<gene>
    <name evidence="3" type="ORF">D4N35_009030</name>
</gene>
<feature type="region of interest" description="Disordered" evidence="2">
    <location>
        <begin position="198"/>
        <end position="217"/>
    </location>
</feature>
<dbReference type="Pfam" id="PF14559">
    <property type="entry name" value="TPR_19"/>
    <property type="match status" value="1"/>
</dbReference>
<dbReference type="OrthoDB" id="2364593at2"/>
<evidence type="ECO:0000313" key="4">
    <source>
        <dbReference type="Proteomes" id="UP000273811"/>
    </source>
</evidence>
<protein>
    <submittedName>
        <fullName evidence="3">Tetratricopeptide repeat protein</fullName>
    </submittedName>
</protein>
<keyword evidence="4" id="KW-1185">Reference proteome</keyword>
<dbReference type="Gene3D" id="1.25.40.10">
    <property type="entry name" value="Tetratricopeptide repeat domain"/>
    <property type="match status" value="1"/>
</dbReference>
<sequence>MGISKRTKKLCYFVLCIYLHIFYKNLKYSFLSIEVFARSLFFKQPHAKLSYIKRVSSFCYWEGLYMEKDNIILFPGLKKRLFQFGMESLKDRQFEEAAHFFEQARELDHDDDEIDMALAVAYYESGDYQKAKEKTEDMLHKGIGDYYEIIDLYLMILMQLNMHEQVVHTLETLFEEQHVPPEKREHYQTLLKFSKRTLDNKEHNGGPSQKSAESGFGKGGFREQLIFISGLANKNIQPYKASLLNLLKDSQAHPFLQTAALNVLREHQVQTPVQVKKFDYDSAVIPSELPDLMEMPLYQAVIAKLNEELENENPVLLEQLEEMILRHQFLLFPFEFTPSNPALWAAAYRGFGHEMYGENWSNEKTAKKFQVDPAELDQAISFVFDLEQHSPSTV</sequence>
<keyword evidence="1" id="KW-0802">TPR repeat</keyword>
<proteinExistence type="predicted"/>
<dbReference type="SUPFAM" id="SSF48452">
    <property type="entry name" value="TPR-like"/>
    <property type="match status" value="1"/>
</dbReference>
<dbReference type="PROSITE" id="PS50005">
    <property type="entry name" value="TPR"/>
    <property type="match status" value="1"/>
</dbReference>
<reference evidence="3" key="1">
    <citation type="submission" date="2018-12" db="EMBL/GenBank/DDBJ databases">
        <authorList>
            <person name="Sun L."/>
            <person name="Chen Z."/>
        </authorList>
    </citation>
    <scope>NUCLEOTIDE SEQUENCE [LARGE SCALE GENOMIC DNA]</scope>
    <source>
        <strain evidence="3">DSM 16012</strain>
    </source>
</reference>
<organism evidence="3 4">
    <name type="scientific">Siminovitchia fortis</name>
    <dbReference type="NCBI Taxonomy" id="254758"/>
    <lineage>
        <taxon>Bacteria</taxon>
        <taxon>Bacillati</taxon>
        <taxon>Bacillota</taxon>
        <taxon>Bacilli</taxon>
        <taxon>Bacillales</taxon>
        <taxon>Bacillaceae</taxon>
        <taxon>Siminovitchia</taxon>
    </lineage>
</organism>
<feature type="repeat" description="TPR" evidence="1">
    <location>
        <begin position="78"/>
        <end position="111"/>
    </location>
</feature>
<name>A0A443ITT5_9BACI</name>
<evidence type="ECO:0000256" key="2">
    <source>
        <dbReference type="SAM" id="MobiDB-lite"/>
    </source>
</evidence>
<comment type="caution">
    <text evidence="3">The sequence shown here is derived from an EMBL/GenBank/DDBJ whole genome shotgun (WGS) entry which is preliminary data.</text>
</comment>